<gene>
    <name evidence="15" type="ORF">AO090102000471</name>
</gene>
<dbReference type="EC" id="7.1.1.1" evidence="2"/>
<feature type="transmembrane region" description="Helical" evidence="13">
    <location>
        <begin position="119"/>
        <end position="142"/>
    </location>
</feature>
<evidence type="ECO:0000313" key="15">
    <source>
        <dbReference type="EMBL" id="BAE61508.1"/>
    </source>
</evidence>
<keyword evidence="6" id="KW-0521">NADP</keyword>
<dbReference type="EMBL" id="AP007162">
    <property type="protein sequence ID" value="BAE61508.1"/>
    <property type="molecule type" value="Genomic_DNA"/>
</dbReference>
<keyword evidence="16" id="KW-1185">Reference proteome</keyword>
<dbReference type="GO" id="GO:0005886">
    <property type="term" value="C:plasma membrane"/>
    <property type="evidence" value="ECO:0007669"/>
    <property type="project" value="UniProtKB-SubCell"/>
</dbReference>
<evidence type="ECO:0000256" key="9">
    <source>
        <dbReference type="ARBA" id="ARBA00023027"/>
    </source>
</evidence>
<keyword evidence="3" id="KW-1003">Cell membrane</keyword>
<keyword evidence="7" id="KW-1278">Translocase</keyword>
<evidence type="ECO:0000256" key="6">
    <source>
        <dbReference type="ARBA" id="ARBA00022857"/>
    </source>
</evidence>
<reference evidence="15 16" key="1">
    <citation type="journal article" date="2005" name="Nature">
        <title>Genome sequencing and analysis of Aspergillus oryzae.</title>
        <authorList>
            <person name="Machida M."/>
            <person name="Asai K."/>
            <person name="Sano M."/>
            <person name="Tanaka T."/>
            <person name="Kumagai T."/>
            <person name="Terai G."/>
            <person name="Kusumoto K."/>
            <person name="Arima T."/>
            <person name="Akita O."/>
            <person name="Kashiwagi Y."/>
            <person name="Abe K."/>
            <person name="Gomi K."/>
            <person name="Horiuchi H."/>
            <person name="Kitamoto K."/>
            <person name="Kobayashi T."/>
            <person name="Takeuchi M."/>
            <person name="Denning D.W."/>
            <person name="Galagan J.E."/>
            <person name="Nierman W.C."/>
            <person name="Yu J."/>
            <person name="Archer D.B."/>
            <person name="Bennett J.W."/>
            <person name="Bhatnagar D."/>
            <person name="Cleveland T.E."/>
            <person name="Fedorova N.D."/>
            <person name="Gotoh O."/>
            <person name="Horikawa H."/>
            <person name="Hosoyama A."/>
            <person name="Ichinomiya M."/>
            <person name="Igarashi R."/>
            <person name="Iwashita K."/>
            <person name="Juvvadi P.R."/>
            <person name="Kato M."/>
            <person name="Kato Y."/>
            <person name="Kin T."/>
            <person name="Kokubun A."/>
            <person name="Maeda H."/>
            <person name="Maeyama N."/>
            <person name="Maruyama J."/>
            <person name="Nagasaki H."/>
            <person name="Nakajima T."/>
            <person name="Oda K."/>
            <person name="Okada K."/>
            <person name="Paulsen I."/>
            <person name="Sakamoto K."/>
            <person name="Sawano T."/>
            <person name="Takahashi M."/>
            <person name="Takase K."/>
            <person name="Terabayashi Y."/>
            <person name="Wortman J."/>
            <person name="Yamada O."/>
            <person name="Yamagata Y."/>
            <person name="Anazawa H."/>
            <person name="Hata Y."/>
            <person name="Koide Y."/>
            <person name="Komori T."/>
            <person name="Koyama Y."/>
            <person name="Minetoki T."/>
            <person name="Suharnan S."/>
            <person name="Tanaka A."/>
            <person name="Isono K."/>
            <person name="Kuhara S."/>
            <person name="Ogasawara N."/>
            <person name="Kikuchi H."/>
        </authorList>
    </citation>
    <scope>NUCLEOTIDE SEQUENCE [LARGE SCALE GENOMIC DNA]</scope>
    <source>
        <strain evidence="16">ATCC 42149 / RIB 40</strain>
    </source>
</reference>
<feature type="transmembrane region" description="Helical" evidence="13">
    <location>
        <begin position="148"/>
        <end position="167"/>
    </location>
</feature>
<sequence>MAPQEKSFGVDLSDEVVRGSIVTLNGEILPPAPRPAPPPTPKVEAAAPAKEQTELALTPWQKATRDVATVTAGMGTTLALGKATGPIFMGNMLTFGLAGLVGYRAVWGVAPALHSPLMSVTNAISGMVGIGGFFIMGGGYLPSTIPEFLGAVSVLLAFVNVSGGFVVTKRMLDMFKRWCFCFQSKMLAAYNL</sequence>
<evidence type="ECO:0000259" key="14">
    <source>
        <dbReference type="Pfam" id="PF12769"/>
    </source>
</evidence>
<keyword evidence="4" id="KW-0997">Cell inner membrane</keyword>
<comment type="catalytic activity">
    <reaction evidence="11">
        <text>NAD(+) + NADPH + H(+)(in) = NADH + NADP(+) + H(+)(out)</text>
        <dbReference type="Rhea" id="RHEA:47992"/>
        <dbReference type="ChEBI" id="CHEBI:15378"/>
        <dbReference type="ChEBI" id="CHEBI:57540"/>
        <dbReference type="ChEBI" id="CHEBI:57783"/>
        <dbReference type="ChEBI" id="CHEBI:57945"/>
        <dbReference type="ChEBI" id="CHEBI:58349"/>
        <dbReference type="EC" id="7.1.1.1"/>
    </reaction>
</comment>
<evidence type="ECO:0000256" key="10">
    <source>
        <dbReference type="ARBA" id="ARBA00023136"/>
    </source>
</evidence>
<dbReference type="RefSeq" id="XP_023091836.1">
    <property type="nucleotide sequence ID" value="XM_023236801.1"/>
</dbReference>
<evidence type="ECO:0000256" key="2">
    <source>
        <dbReference type="ARBA" id="ARBA00012943"/>
    </source>
</evidence>
<evidence type="ECO:0000256" key="12">
    <source>
        <dbReference type="SAM" id="MobiDB-lite"/>
    </source>
</evidence>
<evidence type="ECO:0000256" key="13">
    <source>
        <dbReference type="SAM" id="Phobius"/>
    </source>
</evidence>
<dbReference type="InterPro" id="IPR024605">
    <property type="entry name" value="NADP_transhyd_a_C"/>
</dbReference>
<keyword evidence="9" id="KW-0520">NAD</keyword>
<dbReference type="AlphaFoldDB" id="Q2UAA7"/>
<keyword evidence="10 13" id="KW-0472">Membrane</keyword>
<evidence type="ECO:0000256" key="8">
    <source>
        <dbReference type="ARBA" id="ARBA00022989"/>
    </source>
</evidence>
<dbReference type="Pfam" id="PF12769">
    <property type="entry name" value="PNTB_4TM"/>
    <property type="match status" value="1"/>
</dbReference>
<dbReference type="KEGG" id="aor:AO090102000471"/>
<dbReference type="GO" id="GO:0005743">
    <property type="term" value="C:mitochondrial inner membrane"/>
    <property type="evidence" value="ECO:0007669"/>
    <property type="project" value="TreeGrafter"/>
</dbReference>
<keyword evidence="5 13" id="KW-0812">Transmembrane</keyword>
<dbReference type="EMBL" id="BA000052">
    <property type="protein sequence ID" value="BAE61508.1"/>
    <property type="molecule type" value="Genomic_DNA"/>
</dbReference>
<dbReference type="GO" id="GO:0050661">
    <property type="term" value="F:NADP binding"/>
    <property type="evidence" value="ECO:0007669"/>
    <property type="project" value="TreeGrafter"/>
</dbReference>
<comment type="subcellular location">
    <subcellularLocation>
        <location evidence="1">Cell inner membrane</location>
        <topology evidence="1">Multi-pass membrane protein</topology>
    </subcellularLocation>
</comment>
<keyword evidence="8 13" id="KW-1133">Transmembrane helix</keyword>
<accession>Q2UAA7</accession>
<evidence type="ECO:0000256" key="5">
    <source>
        <dbReference type="ARBA" id="ARBA00022692"/>
    </source>
</evidence>
<dbReference type="GO" id="GO:0006740">
    <property type="term" value="P:NADPH regeneration"/>
    <property type="evidence" value="ECO:0007669"/>
    <property type="project" value="TreeGrafter"/>
</dbReference>
<evidence type="ECO:0000313" key="16">
    <source>
        <dbReference type="Proteomes" id="UP000006564"/>
    </source>
</evidence>
<dbReference type="GeneID" id="5994686"/>
<evidence type="ECO:0000256" key="1">
    <source>
        <dbReference type="ARBA" id="ARBA00004429"/>
    </source>
</evidence>
<protein>
    <recommendedName>
        <fullName evidence="2">proton-translocating NAD(P)(+) transhydrogenase</fullName>
        <ecNumber evidence="2">7.1.1.1</ecNumber>
    </recommendedName>
</protein>
<dbReference type="STRING" id="510516.Q2UAA7"/>
<dbReference type="Proteomes" id="UP000006564">
    <property type="component" value="Chromosome 4"/>
</dbReference>
<dbReference type="PANTHER" id="PTHR10160:SF19">
    <property type="entry name" value="PROTON-TRANSLOCATING NAD(P)(+) TRANSHYDROGENASE"/>
    <property type="match status" value="1"/>
</dbReference>
<dbReference type="PANTHER" id="PTHR10160">
    <property type="entry name" value="NAD(P) TRANSHYDROGENASE"/>
    <property type="match status" value="1"/>
</dbReference>
<evidence type="ECO:0000256" key="3">
    <source>
        <dbReference type="ARBA" id="ARBA00022475"/>
    </source>
</evidence>
<proteinExistence type="predicted"/>
<feature type="region of interest" description="Disordered" evidence="12">
    <location>
        <begin position="27"/>
        <end position="51"/>
    </location>
</feature>
<evidence type="ECO:0000256" key="7">
    <source>
        <dbReference type="ARBA" id="ARBA00022967"/>
    </source>
</evidence>
<dbReference type="GO" id="GO:0008750">
    <property type="term" value="F:proton-translocating NAD(P)+ transhydrogenase activity"/>
    <property type="evidence" value="ECO:0007669"/>
    <property type="project" value="UniProtKB-EC"/>
</dbReference>
<organism evidence="15 16">
    <name type="scientific">Aspergillus oryzae (strain ATCC 42149 / RIB 40)</name>
    <name type="common">Yellow koji mold</name>
    <dbReference type="NCBI Taxonomy" id="510516"/>
    <lineage>
        <taxon>Eukaryota</taxon>
        <taxon>Fungi</taxon>
        <taxon>Dikarya</taxon>
        <taxon>Ascomycota</taxon>
        <taxon>Pezizomycotina</taxon>
        <taxon>Eurotiomycetes</taxon>
        <taxon>Eurotiomycetidae</taxon>
        <taxon>Eurotiales</taxon>
        <taxon>Aspergillaceae</taxon>
        <taxon>Aspergillus</taxon>
        <taxon>Aspergillus subgen. Circumdati</taxon>
    </lineage>
</organism>
<feature type="compositionally biased region" description="Pro residues" evidence="12">
    <location>
        <begin position="30"/>
        <end position="41"/>
    </location>
</feature>
<feature type="domain" description="NAD(P) transhydrogenase alpha subunit C-terminal" evidence="14">
    <location>
        <begin position="92"/>
        <end position="177"/>
    </location>
</feature>
<dbReference type="HOGENOM" id="CLU_1414888_0_0_1"/>
<name>Q2UAA7_ASPOR</name>
<feature type="transmembrane region" description="Helical" evidence="13">
    <location>
        <begin position="87"/>
        <end position="107"/>
    </location>
</feature>
<evidence type="ECO:0000256" key="4">
    <source>
        <dbReference type="ARBA" id="ARBA00022519"/>
    </source>
</evidence>
<evidence type="ECO:0000256" key="11">
    <source>
        <dbReference type="ARBA" id="ARBA00048202"/>
    </source>
</evidence>